<gene>
    <name evidence="1" type="ORF">FB470_007098</name>
</gene>
<comment type="caution">
    <text evidence="1">The sequence shown here is derived from an EMBL/GenBank/DDBJ whole genome shotgun (WGS) entry which is preliminary data.</text>
</comment>
<keyword evidence="2" id="KW-1185">Reference proteome</keyword>
<dbReference type="InterPro" id="IPR022536">
    <property type="entry name" value="EspC"/>
</dbReference>
<dbReference type="Proteomes" id="UP001229651">
    <property type="component" value="Unassembled WGS sequence"/>
</dbReference>
<dbReference type="Pfam" id="PF10824">
    <property type="entry name" value="T7SS_ESX_EspC"/>
    <property type="match status" value="1"/>
</dbReference>
<dbReference type="RefSeq" id="WP_306998852.1">
    <property type="nucleotide sequence ID" value="NZ_JAUSUT010000001.1"/>
</dbReference>
<protein>
    <submittedName>
        <fullName evidence="1">Uncharacterized protein YukE</fullName>
    </submittedName>
</protein>
<organism evidence="1 2">
    <name type="scientific">Amycolatopsis thermophila</name>
    <dbReference type="NCBI Taxonomy" id="206084"/>
    <lineage>
        <taxon>Bacteria</taxon>
        <taxon>Bacillati</taxon>
        <taxon>Actinomycetota</taxon>
        <taxon>Actinomycetes</taxon>
        <taxon>Pseudonocardiales</taxon>
        <taxon>Pseudonocardiaceae</taxon>
        <taxon>Amycolatopsis</taxon>
    </lineage>
</organism>
<reference evidence="1 2" key="1">
    <citation type="submission" date="2023-07" db="EMBL/GenBank/DDBJ databases">
        <title>Sequencing the genomes of 1000 actinobacteria strains.</title>
        <authorList>
            <person name="Klenk H.-P."/>
        </authorList>
    </citation>
    <scope>NUCLEOTIDE SEQUENCE [LARGE SCALE GENOMIC DNA]</scope>
    <source>
        <strain evidence="1 2">DSM 45805</strain>
    </source>
</reference>
<accession>A0ABU0F676</accession>
<name>A0ABU0F676_9PSEU</name>
<evidence type="ECO:0000313" key="2">
    <source>
        <dbReference type="Proteomes" id="UP001229651"/>
    </source>
</evidence>
<dbReference type="EMBL" id="JAUSUT010000001">
    <property type="protein sequence ID" value="MDQ0383104.1"/>
    <property type="molecule type" value="Genomic_DNA"/>
</dbReference>
<sequence length="116" mass="12338">MSYEVNPGELRTHASHLDGLTDRLGTVVDAANTVVMDDSAYGLLCAFLPPIVNATTQGDAVDALKAAVEGMRTTAGNVRTAATGYEEQDRTNAEPFQRQLREATPVTARVSTVVSE</sequence>
<proteinExistence type="predicted"/>
<evidence type="ECO:0000313" key="1">
    <source>
        <dbReference type="EMBL" id="MDQ0383104.1"/>
    </source>
</evidence>